<dbReference type="eggNOG" id="KOG3309">
    <property type="taxonomic scope" value="Eukaryota"/>
</dbReference>
<dbReference type="STRING" id="403673.A0A177WW17"/>
<dbReference type="VEuPathDB" id="FungiDB:BDEG_27359"/>
<dbReference type="PANTHER" id="PTHR23426">
    <property type="entry name" value="FERREDOXIN/ADRENODOXIN"/>
    <property type="match status" value="1"/>
</dbReference>
<keyword evidence="2" id="KW-0001">2Fe-2S</keyword>
<organism evidence="8 9">
    <name type="scientific">Batrachochytrium dendrobatidis (strain JEL423)</name>
    <dbReference type="NCBI Taxonomy" id="403673"/>
    <lineage>
        <taxon>Eukaryota</taxon>
        <taxon>Fungi</taxon>
        <taxon>Fungi incertae sedis</taxon>
        <taxon>Chytridiomycota</taxon>
        <taxon>Chytridiomycota incertae sedis</taxon>
        <taxon>Chytridiomycetes</taxon>
        <taxon>Rhizophydiales</taxon>
        <taxon>Rhizophydiales incertae sedis</taxon>
        <taxon>Batrachochytrium</taxon>
    </lineage>
</organism>
<protein>
    <recommendedName>
        <fullName evidence="7">2Fe-2S ferredoxin-type domain-containing protein</fullName>
    </recommendedName>
</protein>
<dbReference type="GO" id="GO:0046872">
    <property type="term" value="F:metal ion binding"/>
    <property type="evidence" value="ECO:0007669"/>
    <property type="project" value="UniProtKB-KW"/>
</dbReference>
<comment type="cofactor">
    <cofactor evidence="6">
        <name>[2Fe-2S] cluster</name>
        <dbReference type="ChEBI" id="CHEBI:190135"/>
    </cofactor>
</comment>
<evidence type="ECO:0000313" key="9">
    <source>
        <dbReference type="Proteomes" id="UP000077115"/>
    </source>
</evidence>
<keyword evidence="4" id="KW-0408">Iron</keyword>
<sequence>MLRGLISSRLRNSFHVTRLIIPASFPTQRAFSSVVFRQLLHISSFGLQQHRCLHASAVDRHGSVERPAPGTGYSVTYITSDNEKITVEAKDGTNLLELAHANGIDLEGACEGSLACSTCHVVVDQEYYDKLSEPSDEENDMLDLAFGLTERSRLGCQIHVTKDLDGIVVQIPRATRNVQQAKMH</sequence>
<dbReference type="InterPro" id="IPR018298">
    <property type="entry name" value="Adrenodoxin_Fe-S_BS"/>
</dbReference>
<keyword evidence="3" id="KW-0479">Metal-binding</keyword>
<feature type="domain" description="2Fe-2S ferredoxin-type" evidence="7">
    <location>
        <begin position="73"/>
        <end position="175"/>
    </location>
</feature>
<evidence type="ECO:0000256" key="5">
    <source>
        <dbReference type="ARBA" id="ARBA00023014"/>
    </source>
</evidence>
<dbReference type="PROSITE" id="PS51085">
    <property type="entry name" value="2FE2S_FER_2"/>
    <property type="match status" value="1"/>
</dbReference>
<dbReference type="CDD" id="cd00207">
    <property type="entry name" value="fer2"/>
    <property type="match status" value="1"/>
</dbReference>
<evidence type="ECO:0000256" key="3">
    <source>
        <dbReference type="ARBA" id="ARBA00022723"/>
    </source>
</evidence>
<dbReference type="Gene3D" id="3.10.20.30">
    <property type="match status" value="1"/>
</dbReference>
<evidence type="ECO:0000256" key="1">
    <source>
        <dbReference type="ARBA" id="ARBA00010914"/>
    </source>
</evidence>
<gene>
    <name evidence="8" type="ORF">BDEG_27359</name>
</gene>
<dbReference type="AlphaFoldDB" id="A0A177WW17"/>
<dbReference type="GO" id="GO:0009055">
    <property type="term" value="F:electron transfer activity"/>
    <property type="evidence" value="ECO:0007669"/>
    <property type="project" value="TreeGrafter"/>
</dbReference>
<dbReference type="GO" id="GO:0005739">
    <property type="term" value="C:mitochondrion"/>
    <property type="evidence" value="ECO:0007669"/>
    <property type="project" value="TreeGrafter"/>
</dbReference>
<dbReference type="PANTHER" id="PTHR23426:SF65">
    <property type="entry name" value="FERREDOXIN-2, MITOCHONDRIAL"/>
    <property type="match status" value="1"/>
</dbReference>
<dbReference type="InterPro" id="IPR012675">
    <property type="entry name" value="Beta-grasp_dom_sf"/>
</dbReference>
<name>A0A177WW17_BATDL</name>
<dbReference type="InterPro" id="IPR036010">
    <property type="entry name" value="2Fe-2S_ferredoxin-like_sf"/>
</dbReference>
<dbReference type="EMBL" id="DS022311">
    <property type="protein sequence ID" value="OAJ44082.1"/>
    <property type="molecule type" value="Genomic_DNA"/>
</dbReference>
<reference evidence="8 9" key="1">
    <citation type="submission" date="2006-10" db="EMBL/GenBank/DDBJ databases">
        <title>The Genome Sequence of Batrachochytrium dendrobatidis JEL423.</title>
        <authorList>
            <consortium name="The Broad Institute Genome Sequencing Platform"/>
            <person name="Birren B."/>
            <person name="Lander E."/>
            <person name="Galagan J."/>
            <person name="Cuomo C."/>
            <person name="Devon K."/>
            <person name="Jaffe D."/>
            <person name="Butler J."/>
            <person name="Alvarez P."/>
            <person name="Gnerre S."/>
            <person name="Grabherr M."/>
            <person name="Kleber M."/>
            <person name="Mauceli E."/>
            <person name="Brockman W."/>
            <person name="Young S."/>
            <person name="LaButti K."/>
            <person name="Sykes S."/>
            <person name="DeCaprio D."/>
            <person name="Crawford M."/>
            <person name="Koehrsen M."/>
            <person name="Engels R."/>
            <person name="Montgomery P."/>
            <person name="Pearson M."/>
            <person name="Howarth C."/>
            <person name="Larson L."/>
            <person name="White J."/>
            <person name="O'Leary S."/>
            <person name="Kodira C."/>
            <person name="Zeng Q."/>
            <person name="Yandava C."/>
            <person name="Alvarado L."/>
            <person name="Longcore J."/>
            <person name="James T."/>
        </authorList>
    </citation>
    <scope>NUCLEOTIDE SEQUENCE [LARGE SCALE GENOMIC DNA]</scope>
    <source>
        <strain evidence="8 9">JEL423</strain>
    </source>
</reference>
<proteinExistence type="inferred from homology"/>
<reference evidence="8 9" key="2">
    <citation type="submission" date="2016-05" db="EMBL/GenBank/DDBJ databases">
        <title>Lineage-specific infection strategies underlie the spectrum of fungal disease in amphibians.</title>
        <authorList>
            <person name="Cuomo C.A."/>
            <person name="Farrer R.A."/>
            <person name="James T."/>
            <person name="Longcore J."/>
            <person name="Birren B."/>
        </authorList>
    </citation>
    <scope>NUCLEOTIDE SEQUENCE [LARGE SCALE GENOMIC DNA]</scope>
    <source>
        <strain evidence="8 9">JEL423</strain>
    </source>
</reference>
<dbReference type="GO" id="GO:0140647">
    <property type="term" value="P:P450-containing electron transport chain"/>
    <property type="evidence" value="ECO:0007669"/>
    <property type="project" value="InterPro"/>
</dbReference>
<evidence type="ECO:0000313" key="8">
    <source>
        <dbReference type="EMBL" id="OAJ44082.1"/>
    </source>
</evidence>
<dbReference type="Proteomes" id="UP000077115">
    <property type="component" value="Unassembled WGS sequence"/>
</dbReference>
<dbReference type="InterPro" id="IPR001055">
    <property type="entry name" value="Adrenodoxin-like"/>
</dbReference>
<dbReference type="GO" id="GO:0051537">
    <property type="term" value="F:2 iron, 2 sulfur cluster binding"/>
    <property type="evidence" value="ECO:0007669"/>
    <property type="project" value="UniProtKB-KW"/>
</dbReference>
<dbReference type="Pfam" id="PF00111">
    <property type="entry name" value="Fer2"/>
    <property type="match status" value="1"/>
</dbReference>
<evidence type="ECO:0000256" key="6">
    <source>
        <dbReference type="ARBA" id="ARBA00034078"/>
    </source>
</evidence>
<dbReference type="SUPFAM" id="SSF54292">
    <property type="entry name" value="2Fe-2S ferredoxin-like"/>
    <property type="match status" value="1"/>
</dbReference>
<dbReference type="OrthoDB" id="268593at2759"/>
<dbReference type="InterPro" id="IPR001041">
    <property type="entry name" value="2Fe-2S_ferredoxin-type"/>
</dbReference>
<dbReference type="PROSITE" id="PS00814">
    <property type="entry name" value="ADX"/>
    <property type="match status" value="1"/>
</dbReference>
<accession>A0A177WW17</accession>
<evidence type="ECO:0000256" key="2">
    <source>
        <dbReference type="ARBA" id="ARBA00022714"/>
    </source>
</evidence>
<dbReference type="PRINTS" id="PR00355">
    <property type="entry name" value="ADRENODOXIN"/>
</dbReference>
<keyword evidence="5" id="KW-0411">Iron-sulfur</keyword>
<evidence type="ECO:0000256" key="4">
    <source>
        <dbReference type="ARBA" id="ARBA00023004"/>
    </source>
</evidence>
<comment type="similarity">
    <text evidence="1">Belongs to the adrenodoxin/putidaredoxin family.</text>
</comment>
<evidence type="ECO:0000259" key="7">
    <source>
        <dbReference type="PROSITE" id="PS51085"/>
    </source>
</evidence>